<dbReference type="FunFam" id="2.10.70.10:FF:000016">
    <property type="entry name" value="Mannan-binding lectin serine protease 1"/>
    <property type="match status" value="1"/>
</dbReference>
<evidence type="ECO:0000256" key="9">
    <source>
        <dbReference type="ARBA" id="ARBA00022801"/>
    </source>
</evidence>
<dbReference type="GeneTree" id="ENSGT00950000183084"/>
<evidence type="ECO:0000256" key="6">
    <source>
        <dbReference type="ARBA" id="ARBA00022670"/>
    </source>
</evidence>
<keyword evidence="14" id="KW-1015">Disulfide bond</keyword>
<dbReference type="PROSITE" id="PS00135">
    <property type="entry name" value="TRYPSIN_SER"/>
    <property type="match status" value="1"/>
</dbReference>
<evidence type="ECO:0000256" key="7">
    <source>
        <dbReference type="ARBA" id="ARBA00022696"/>
    </source>
</evidence>
<dbReference type="SMART" id="SM00032">
    <property type="entry name" value="CCP"/>
    <property type="match status" value="2"/>
</dbReference>
<evidence type="ECO:0000256" key="5">
    <source>
        <dbReference type="ARBA" id="ARBA00022659"/>
    </source>
</evidence>
<evidence type="ECO:0000256" key="21">
    <source>
        <dbReference type="ARBA" id="ARBA00042403"/>
    </source>
</evidence>
<dbReference type="InterPro" id="IPR000436">
    <property type="entry name" value="Sushi_SCR_CCP_dom"/>
</dbReference>
<dbReference type="InterPro" id="IPR033116">
    <property type="entry name" value="TRYPSIN_SER"/>
</dbReference>
<evidence type="ECO:0000256" key="15">
    <source>
        <dbReference type="ARBA" id="ARBA00023180"/>
    </source>
</evidence>
<feature type="domain" description="Sushi" evidence="25">
    <location>
        <begin position="1"/>
        <end position="67"/>
    </location>
</feature>
<dbReference type="PROSITE" id="PS50923">
    <property type="entry name" value="SUSHI"/>
    <property type="match status" value="2"/>
</dbReference>
<comment type="subcellular location">
    <subcellularLocation>
        <location evidence="1">Endoplasmic reticulum</location>
    </subcellularLocation>
    <subcellularLocation>
        <location evidence="2">Golgi apparatus</location>
    </subcellularLocation>
    <subcellularLocation>
        <location evidence="3">Secreted</location>
    </subcellularLocation>
</comment>
<dbReference type="Gene3D" id="2.10.70.10">
    <property type="entry name" value="Complement Module, domain 1"/>
    <property type="match status" value="2"/>
</dbReference>
<dbReference type="Proteomes" id="UP000314986">
    <property type="component" value="Unassembled WGS sequence"/>
</dbReference>
<evidence type="ECO:0000256" key="10">
    <source>
        <dbReference type="ARBA" id="ARBA00022824"/>
    </source>
</evidence>
<evidence type="ECO:0000313" key="27">
    <source>
        <dbReference type="Proteomes" id="UP000314986"/>
    </source>
</evidence>
<proteinExistence type="predicted"/>
<comment type="catalytic activity">
    <reaction evidence="16">
        <text>Degradation of blood coagulation factors Va and VIIIa.</text>
        <dbReference type="EC" id="3.4.21.69"/>
    </reaction>
</comment>
<dbReference type="InterPro" id="IPR035976">
    <property type="entry name" value="Sushi/SCR/CCP_sf"/>
</dbReference>
<dbReference type="SUPFAM" id="SSF57535">
    <property type="entry name" value="Complement control module/SCR domain"/>
    <property type="match status" value="2"/>
</dbReference>
<keyword evidence="4" id="KW-0964">Secreted</keyword>
<evidence type="ECO:0000256" key="11">
    <source>
        <dbReference type="ARBA" id="ARBA00022825"/>
    </source>
</evidence>
<evidence type="ECO:0000256" key="19">
    <source>
        <dbReference type="ARBA" id="ARBA00040219"/>
    </source>
</evidence>
<reference evidence="27" key="2">
    <citation type="journal article" date="2007" name="PLoS Biol.">
        <title>Survey sequencing and comparative analysis of the elephant shark (Callorhinchus milii) genome.</title>
        <authorList>
            <person name="Venkatesh B."/>
            <person name="Kirkness E.F."/>
            <person name="Loh Y.H."/>
            <person name="Halpern A.L."/>
            <person name="Lee A.P."/>
            <person name="Johnson J."/>
            <person name="Dandona N."/>
            <person name="Viswanathan L.D."/>
            <person name="Tay A."/>
            <person name="Venter J.C."/>
            <person name="Strausberg R.L."/>
            <person name="Brenner S."/>
        </authorList>
    </citation>
    <scope>NUCLEOTIDE SEQUENCE [LARGE SCALE GENOMIC DNA]</scope>
</reference>
<dbReference type="SMART" id="SM00020">
    <property type="entry name" value="Tryp_SPc"/>
    <property type="match status" value="1"/>
</dbReference>
<dbReference type="GO" id="GO:0005783">
    <property type="term" value="C:endoplasmic reticulum"/>
    <property type="evidence" value="ECO:0007669"/>
    <property type="project" value="UniProtKB-SubCell"/>
</dbReference>
<evidence type="ECO:0000259" key="25">
    <source>
        <dbReference type="PROSITE" id="PS50923"/>
    </source>
</evidence>
<keyword evidence="27" id="KW-1185">Reference proteome</keyword>
<evidence type="ECO:0000256" key="8">
    <source>
        <dbReference type="ARBA" id="ARBA00022729"/>
    </source>
</evidence>
<keyword evidence="9" id="KW-0378">Hydrolase</keyword>
<dbReference type="GO" id="GO:0005794">
    <property type="term" value="C:Golgi apparatus"/>
    <property type="evidence" value="ECO:0007669"/>
    <property type="project" value="UniProtKB-SubCell"/>
</dbReference>
<dbReference type="GO" id="GO:0004252">
    <property type="term" value="F:serine-type endopeptidase activity"/>
    <property type="evidence" value="ECO:0007669"/>
    <property type="project" value="UniProtKB-EC"/>
</dbReference>
<keyword evidence="13" id="KW-0094">Blood coagulation</keyword>
<evidence type="ECO:0000256" key="2">
    <source>
        <dbReference type="ARBA" id="ARBA00004555"/>
    </source>
</evidence>
<dbReference type="EC" id="3.4.21.69" evidence="18"/>
<evidence type="ECO:0000256" key="23">
    <source>
        <dbReference type="PROSITE-ProRule" id="PRU00302"/>
    </source>
</evidence>
<evidence type="ECO:0000256" key="14">
    <source>
        <dbReference type="ARBA" id="ARBA00023157"/>
    </source>
</evidence>
<sequence length="404" mass="44759">IKCPIVRAIENGKFEPHQIDYKYLDAISLKCDTGYKIEKNGRELKAFSAVCLGTGKWDKQSFPTCQIIDCGPPKELENGKVCDLSGNAITTKYLSKIKYSCDEFYSMTSEDDTFTCNVTRRWENELSDGSRLRCTPVCGKPKRSLVEQVGRIFGGKKAPEGTIPWQVYVKPKSSRAGGILITDQWVLSAAHIFHPKGVPRSTPLDLDSYTIFMGENDLMDLRNGSNLPIEAIHVHPGFTSESHNYDNDIALVKLREKVKLSQHILPVCLPPADLPRLYEAQRLAYVSGWGVTNGDYLYSYLQFVGLPLANQSVCKSSFVGKRMPGGQSPVLTDNMVCAGDGTGQADSCQGDSGGPLTKWDSETGRWYAVGIVSWGLGCAQRDSYGVYTRVSRYLGWLQDVMGHH</sequence>
<dbReference type="GO" id="GO:0007596">
    <property type="term" value="P:blood coagulation"/>
    <property type="evidence" value="ECO:0007669"/>
    <property type="project" value="UniProtKB-KW"/>
</dbReference>
<dbReference type="OMA" id="FTSESHN"/>
<dbReference type="InterPro" id="IPR043504">
    <property type="entry name" value="Peptidase_S1_PA_chymotrypsin"/>
</dbReference>
<dbReference type="Gene3D" id="2.40.10.10">
    <property type="entry name" value="Trypsin-like serine proteases"/>
    <property type="match status" value="2"/>
</dbReference>
<dbReference type="PRINTS" id="PR00722">
    <property type="entry name" value="CHYMOTRYPSIN"/>
</dbReference>
<dbReference type="PANTHER" id="PTHR24255:SF25">
    <property type="entry name" value="COMPLEMENT C1R SUBCOMPONENT"/>
    <property type="match status" value="1"/>
</dbReference>
<dbReference type="SUPFAM" id="SSF50494">
    <property type="entry name" value="Trypsin-like serine proteases"/>
    <property type="match status" value="1"/>
</dbReference>
<keyword evidence="15" id="KW-0325">Glycoprotein</keyword>
<dbReference type="InterPro" id="IPR001254">
    <property type="entry name" value="Trypsin_dom"/>
</dbReference>
<reference evidence="26" key="4">
    <citation type="submission" date="2025-08" db="UniProtKB">
        <authorList>
            <consortium name="Ensembl"/>
        </authorList>
    </citation>
    <scope>IDENTIFICATION</scope>
</reference>
<keyword evidence="11" id="KW-0720">Serine protease</keyword>
<dbReference type="CDD" id="cd00190">
    <property type="entry name" value="Tryp_SPc"/>
    <property type="match status" value="1"/>
</dbReference>
<comment type="caution">
    <text evidence="23">Lacks conserved residue(s) required for the propagation of feature annotation.</text>
</comment>
<dbReference type="GO" id="GO:0072562">
    <property type="term" value="C:blood microparticle"/>
    <property type="evidence" value="ECO:0007669"/>
    <property type="project" value="TreeGrafter"/>
</dbReference>
<evidence type="ECO:0000256" key="17">
    <source>
        <dbReference type="ARBA" id="ARBA00037553"/>
    </source>
</evidence>
<accession>A0A4W3H0P8</accession>
<keyword evidence="7" id="KW-0356">Hemostasis</keyword>
<reference evidence="26" key="5">
    <citation type="submission" date="2025-09" db="UniProtKB">
        <authorList>
            <consortium name="Ensembl"/>
        </authorList>
    </citation>
    <scope>IDENTIFICATION</scope>
</reference>
<keyword evidence="12" id="KW-0333">Golgi apparatus</keyword>
<dbReference type="FunFam" id="2.40.10.10:FF:000011">
    <property type="entry name" value="Coagulation factor X"/>
    <property type="match status" value="1"/>
</dbReference>
<dbReference type="PANTHER" id="PTHR24255">
    <property type="entry name" value="COMPLEMENT COMPONENT 1, S SUBCOMPONENT-RELATED"/>
    <property type="match status" value="1"/>
</dbReference>
<feature type="domain" description="Peptidase S1" evidence="24">
    <location>
        <begin position="152"/>
        <end position="402"/>
    </location>
</feature>
<evidence type="ECO:0000313" key="26">
    <source>
        <dbReference type="Ensembl" id="ENSCMIP00000008885.1"/>
    </source>
</evidence>
<dbReference type="STRING" id="7868.ENSCMIP00000008885"/>
<comment type="function">
    <text evidence="17">Protein C is a vitamin K-dependent serine protease that regulates blood coagulation by inactivating factors Va and VIIIa in the presence of calcium ions and phospholipids. Exerts a protective effect on the endothelial cell barrier function.</text>
</comment>
<dbReference type="Ensembl" id="ENSCMIT00000009131.1">
    <property type="protein sequence ID" value="ENSCMIP00000008885.1"/>
    <property type="gene ID" value="ENSCMIG00000004746.1"/>
</dbReference>
<evidence type="ECO:0000256" key="16">
    <source>
        <dbReference type="ARBA" id="ARBA00036045"/>
    </source>
</evidence>
<keyword evidence="5 23" id="KW-0768">Sushi</keyword>
<reference evidence="27" key="1">
    <citation type="journal article" date="2006" name="Science">
        <title>Ancient noncoding elements conserved in the human genome.</title>
        <authorList>
            <person name="Venkatesh B."/>
            <person name="Kirkness E.F."/>
            <person name="Loh Y.H."/>
            <person name="Halpern A.L."/>
            <person name="Lee A.P."/>
            <person name="Johnson J."/>
            <person name="Dandona N."/>
            <person name="Viswanathan L.D."/>
            <person name="Tay A."/>
            <person name="Venter J.C."/>
            <person name="Strausberg R.L."/>
            <person name="Brenner S."/>
        </authorList>
    </citation>
    <scope>NUCLEOTIDE SEQUENCE [LARGE SCALE GENOMIC DNA]</scope>
</reference>
<evidence type="ECO:0000256" key="20">
    <source>
        <dbReference type="ARBA" id="ARBA00041306"/>
    </source>
</evidence>
<keyword evidence="6" id="KW-0645">Protease</keyword>
<keyword evidence="10" id="KW-0256">Endoplasmic reticulum</keyword>
<name>A0A4W3H0P8_CALMI</name>
<dbReference type="InterPro" id="IPR009003">
    <property type="entry name" value="Peptidase_S1_PA"/>
</dbReference>
<keyword evidence="8" id="KW-0732">Signal</keyword>
<evidence type="ECO:0000256" key="1">
    <source>
        <dbReference type="ARBA" id="ARBA00004240"/>
    </source>
</evidence>
<organism evidence="26 27">
    <name type="scientific">Callorhinchus milii</name>
    <name type="common">Ghost shark</name>
    <dbReference type="NCBI Taxonomy" id="7868"/>
    <lineage>
        <taxon>Eukaryota</taxon>
        <taxon>Metazoa</taxon>
        <taxon>Chordata</taxon>
        <taxon>Craniata</taxon>
        <taxon>Vertebrata</taxon>
        <taxon>Chondrichthyes</taxon>
        <taxon>Holocephali</taxon>
        <taxon>Chimaeriformes</taxon>
        <taxon>Callorhinchidae</taxon>
        <taxon>Callorhinchus</taxon>
    </lineage>
</organism>
<dbReference type="AlphaFoldDB" id="A0A4W3H0P8"/>
<evidence type="ECO:0000256" key="3">
    <source>
        <dbReference type="ARBA" id="ARBA00004613"/>
    </source>
</evidence>
<evidence type="ECO:0000256" key="18">
    <source>
        <dbReference type="ARBA" id="ARBA00038995"/>
    </source>
</evidence>
<dbReference type="Pfam" id="PF00089">
    <property type="entry name" value="Trypsin"/>
    <property type="match status" value="1"/>
</dbReference>
<dbReference type="GO" id="GO:0031638">
    <property type="term" value="P:zymogen activation"/>
    <property type="evidence" value="ECO:0007669"/>
    <property type="project" value="TreeGrafter"/>
</dbReference>
<evidence type="ECO:0000256" key="13">
    <source>
        <dbReference type="ARBA" id="ARBA00023084"/>
    </source>
</evidence>
<evidence type="ECO:0000259" key="24">
    <source>
        <dbReference type="PROSITE" id="PS50240"/>
    </source>
</evidence>
<evidence type="ECO:0000256" key="22">
    <source>
        <dbReference type="ARBA" id="ARBA00042906"/>
    </source>
</evidence>
<protein>
    <recommendedName>
        <fullName evidence="19">Vitamin K-dependent protein C</fullName>
        <ecNumber evidence="18">3.4.21.69</ecNumber>
    </recommendedName>
    <alternativeName>
        <fullName evidence="22">Anticoagulant protein C</fullName>
    </alternativeName>
    <alternativeName>
        <fullName evidence="20">Autoprothrombin IIA</fullName>
    </alternativeName>
    <alternativeName>
        <fullName evidence="21">Blood coagulation factor XIV</fullName>
    </alternativeName>
</protein>
<dbReference type="Pfam" id="PF00084">
    <property type="entry name" value="Sushi"/>
    <property type="match status" value="2"/>
</dbReference>
<evidence type="ECO:0000256" key="4">
    <source>
        <dbReference type="ARBA" id="ARBA00022525"/>
    </source>
</evidence>
<dbReference type="InParanoid" id="A0A4W3H0P8"/>
<evidence type="ECO:0000256" key="12">
    <source>
        <dbReference type="ARBA" id="ARBA00023034"/>
    </source>
</evidence>
<dbReference type="PROSITE" id="PS50240">
    <property type="entry name" value="TRYPSIN_DOM"/>
    <property type="match status" value="1"/>
</dbReference>
<dbReference type="CDD" id="cd00033">
    <property type="entry name" value="CCP"/>
    <property type="match status" value="2"/>
</dbReference>
<reference evidence="27" key="3">
    <citation type="journal article" date="2014" name="Nature">
        <title>Elephant shark genome provides unique insights into gnathostome evolution.</title>
        <authorList>
            <consortium name="International Elephant Shark Genome Sequencing Consortium"/>
            <person name="Venkatesh B."/>
            <person name="Lee A.P."/>
            <person name="Ravi V."/>
            <person name="Maurya A.K."/>
            <person name="Lian M.M."/>
            <person name="Swann J.B."/>
            <person name="Ohta Y."/>
            <person name="Flajnik M.F."/>
            <person name="Sutoh Y."/>
            <person name="Kasahara M."/>
            <person name="Hoon S."/>
            <person name="Gangu V."/>
            <person name="Roy S.W."/>
            <person name="Irimia M."/>
            <person name="Korzh V."/>
            <person name="Kondrychyn I."/>
            <person name="Lim Z.W."/>
            <person name="Tay B.H."/>
            <person name="Tohari S."/>
            <person name="Kong K.W."/>
            <person name="Ho S."/>
            <person name="Lorente-Galdos B."/>
            <person name="Quilez J."/>
            <person name="Marques-Bonet T."/>
            <person name="Raney B.J."/>
            <person name="Ingham P.W."/>
            <person name="Tay A."/>
            <person name="Hillier L.W."/>
            <person name="Minx P."/>
            <person name="Boehm T."/>
            <person name="Wilson R.K."/>
            <person name="Brenner S."/>
            <person name="Warren W.C."/>
        </authorList>
    </citation>
    <scope>NUCLEOTIDE SEQUENCE [LARGE SCALE GENOMIC DNA]</scope>
</reference>
<feature type="domain" description="Sushi" evidence="25">
    <location>
        <begin position="68"/>
        <end position="136"/>
    </location>
</feature>
<dbReference type="InterPro" id="IPR001314">
    <property type="entry name" value="Peptidase_S1A"/>
</dbReference>